<feature type="chain" id="PRO_5009522868" evidence="1">
    <location>
        <begin position="25"/>
        <end position="199"/>
    </location>
</feature>
<feature type="signal peptide" evidence="1">
    <location>
        <begin position="1"/>
        <end position="24"/>
    </location>
</feature>
<protein>
    <submittedName>
        <fullName evidence="2">Uncharacterized protein</fullName>
    </submittedName>
</protein>
<dbReference type="AlphaFoldDB" id="A0A1F5ZJU3"/>
<accession>A0A1F5ZJU3</accession>
<keyword evidence="1" id="KW-0732">Signal</keyword>
<evidence type="ECO:0000313" key="2">
    <source>
        <dbReference type="EMBL" id="OGG12776.1"/>
    </source>
</evidence>
<dbReference type="EMBL" id="MFJL01000041">
    <property type="protein sequence ID" value="OGG12776.1"/>
    <property type="molecule type" value="Genomic_DNA"/>
</dbReference>
<comment type="caution">
    <text evidence="2">The sequence shown here is derived from an EMBL/GenBank/DDBJ whole genome shotgun (WGS) entry which is preliminary data.</text>
</comment>
<dbReference type="Proteomes" id="UP000176923">
    <property type="component" value="Unassembled WGS sequence"/>
</dbReference>
<sequence>MKKNILGVMLGTGMLFVSVLPVFAATDSFNIATGYRSTNKSRILNKTTADVDVFNHAHVTNNITTKSESGKNDQNYNTLVLGTGIVTDPASSSTTLTNGVNSTGVLVDQTSPECGCDLSAGNSLTGAKSHNYASVKNIKDADVTVINSAYVSNTVYTASDTGHNDSNGNTVGGSISTGTATSRTNVTNDVNTTTVVVAQ</sequence>
<reference evidence="2 3" key="1">
    <citation type="journal article" date="2016" name="Nat. Commun.">
        <title>Thousands of microbial genomes shed light on interconnected biogeochemical processes in an aquifer system.</title>
        <authorList>
            <person name="Anantharaman K."/>
            <person name="Brown C.T."/>
            <person name="Hug L.A."/>
            <person name="Sharon I."/>
            <person name="Castelle C.J."/>
            <person name="Probst A.J."/>
            <person name="Thomas B.C."/>
            <person name="Singh A."/>
            <person name="Wilkins M.J."/>
            <person name="Karaoz U."/>
            <person name="Brodie E.L."/>
            <person name="Williams K.H."/>
            <person name="Hubbard S.S."/>
            <person name="Banfield J.F."/>
        </authorList>
    </citation>
    <scope>NUCLEOTIDE SEQUENCE [LARGE SCALE GENOMIC DNA]</scope>
</reference>
<proteinExistence type="predicted"/>
<gene>
    <name evidence="2" type="ORF">A3D77_06995</name>
</gene>
<organism evidence="2 3">
    <name type="scientific">Candidatus Gottesmanbacteria bacterium RIFCSPHIGHO2_02_FULL_39_11</name>
    <dbReference type="NCBI Taxonomy" id="1798382"/>
    <lineage>
        <taxon>Bacteria</taxon>
        <taxon>Candidatus Gottesmaniibacteriota</taxon>
    </lineage>
</organism>
<evidence type="ECO:0000313" key="3">
    <source>
        <dbReference type="Proteomes" id="UP000176923"/>
    </source>
</evidence>
<name>A0A1F5ZJU3_9BACT</name>
<evidence type="ECO:0000256" key="1">
    <source>
        <dbReference type="SAM" id="SignalP"/>
    </source>
</evidence>